<name>A0A0E9VZN5_ANGAN</name>
<proteinExistence type="predicted"/>
<evidence type="ECO:0000313" key="1">
    <source>
        <dbReference type="EMBL" id="JAH83609.1"/>
    </source>
</evidence>
<accession>A0A0E9VZN5</accession>
<protein>
    <submittedName>
        <fullName evidence="1">Uncharacterized protein</fullName>
    </submittedName>
</protein>
<organism evidence="1">
    <name type="scientific">Anguilla anguilla</name>
    <name type="common">European freshwater eel</name>
    <name type="synonym">Muraena anguilla</name>
    <dbReference type="NCBI Taxonomy" id="7936"/>
    <lineage>
        <taxon>Eukaryota</taxon>
        <taxon>Metazoa</taxon>
        <taxon>Chordata</taxon>
        <taxon>Craniata</taxon>
        <taxon>Vertebrata</taxon>
        <taxon>Euteleostomi</taxon>
        <taxon>Actinopterygii</taxon>
        <taxon>Neopterygii</taxon>
        <taxon>Teleostei</taxon>
        <taxon>Anguilliformes</taxon>
        <taxon>Anguillidae</taxon>
        <taxon>Anguilla</taxon>
    </lineage>
</organism>
<dbReference type="EMBL" id="GBXM01024968">
    <property type="protein sequence ID" value="JAH83609.1"/>
    <property type="molecule type" value="Transcribed_RNA"/>
</dbReference>
<reference evidence="1" key="2">
    <citation type="journal article" date="2015" name="Fish Shellfish Immunol.">
        <title>Early steps in the European eel (Anguilla anguilla)-Vibrio vulnificus interaction in the gills: Role of the RtxA13 toxin.</title>
        <authorList>
            <person name="Callol A."/>
            <person name="Pajuelo D."/>
            <person name="Ebbesson L."/>
            <person name="Teles M."/>
            <person name="MacKenzie S."/>
            <person name="Amaro C."/>
        </authorList>
    </citation>
    <scope>NUCLEOTIDE SEQUENCE</scope>
</reference>
<reference evidence="1" key="1">
    <citation type="submission" date="2014-11" db="EMBL/GenBank/DDBJ databases">
        <authorList>
            <person name="Amaro Gonzalez C."/>
        </authorList>
    </citation>
    <scope>NUCLEOTIDE SEQUENCE</scope>
</reference>
<dbReference type="EMBL" id="GBXM01025026">
    <property type="protein sequence ID" value="JAH83551.1"/>
    <property type="molecule type" value="Transcribed_RNA"/>
</dbReference>
<dbReference type="AlphaFoldDB" id="A0A0E9VZN5"/>
<sequence>MYFSFNSLYQNSSGSNIYIHKSRVPQQELSPGARNLLRNSVHFHRREHLN</sequence>